<dbReference type="CDD" id="cd16325">
    <property type="entry name" value="LolA"/>
    <property type="match status" value="1"/>
</dbReference>
<protein>
    <submittedName>
        <fullName evidence="1">Outer membrane lipoprotein carrier protein LolA</fullName>
    </submittedName>
</protein>
<organism evidence="1 2">
    <name type="scientific">Eiseniibacteriota bacterium</name>
    <dbReference type="NCBI Taxonomy" id="2212470"/>
    <lineage>
        <taxon>Bacteria</taxon>
        <taxon>Candidatus Eiseniibacteriota</taxon>
    </lineage>
</organism>
<evidence type="ECO:0000313" key="1">
    <source>
        <dbReference type="EMBL" id="MCA9729098.1"/>
    </source>
</evidence>
<keyword evidence="1" id="KW-0449">Lipoprotein</keyword>
<dbReference type="InterPro" id="IPR004564">
    <property type="entry name" value="OM_lipoprot_carrier_LolA-like"/>
</dbReference>
<accession>A0A956M176</accession>
<evidence type="ECO:0000313" key="2">
    <source>
        <dbReference type="Proteomes" id="UP000697710"/>
    </source>
</evidence>
<sequence length="104" mass="11447">MLAILVLFASVSGRVRSQDAPPAQAPPTDGEVALRQIAAPFAALRTFQAKFVQTQSWVGMDEVAEYRGVLSISRPNRFRIEYSEPKGHLQVSDGTQVWTYVPGN</sequence>
<reference evidence="1" key="2">
    <citation type="journal article" date="2021" name="Microbiome">
        <title>Successional dynamics and alternative stable states in a saline activated sludge microbial community over 9 years.</title>
        <authorList>
            <person name="Wang Y."/>
            <person name="Ye J."/>
            <person name="Ju F."/>
            <person name="Liu L."/>
            <person name="Boyd J.A."/>
            <person name="Deng Y."/>
            <person name="Parks D.H."/>
            <person name="Jiang X."/>
            <person name="Yin X."/>
            <person name="Woodcroft B.J."/>
            <person name="Tyson G.W."/>
            <person name="Hugenholtz P."/>
            <person name="Polz M.F."/>
            <person name="Zhang T."/>
        </authorList>
    </citation>
    <scope>NUCLEOTIDE SEQUENCE</scope>
    <source>
        <strain evidence="1">HKST-UBA01</strain>
    </source>
</reference>
<dbReference type="Gene3D" id="2.50.20.10">
    <property type="entry name" value="Lipoprotein localisation LolA/LolB/LppX"/>
    <property type="match status" value="1"/>
</dbReference>
<dbReference type="InterPro" id="IPR029046">
    <property type="entry name" value="LolA/LolB/LppX"/>
</dbReference>
<dbReference type="Proteomes" id="UP000697710">
    <property type="component" value="Unassembled WGS sequence"/>
</dbReference>
<feature type="non-terminal residue" evidence="1">
    <location>
        <position position="104"/>
    </location>
</feature>
<dbReference type="SUPFAM" id="SSF89392">
    <property type="entry name" value="Prokaryotic lipoproteins and lipoprotein localization factors"/>
    <property type="match status" value="1"/>
</dbReference>
<proteinExistence type="predicted"/>
<dbReference type="EMBL" id="JAGQHR010000572">
    <property type="protein sequence ID" value="MCA9729098.1"/>
    <property type="molecule type" value="Genomic_DNA"/>
</dbReference>
<dbReference type="AlphaFoldDB" id="A0A956M176"/>
<gene>
    <name evidence="1" type="ORF">KC729_15515</name>
</gene>
<dbReference type="Pfam" id="PF03548">
    <property type="entry name" value="LolA"/>
    <property type="match status" value="1"/>
</dbReference>
<comment type="caution">
    <text evidence="1">The sequence shown here is derived from an EMBL/GenBank/DDBJ whole genome shotgun (WGS) entry which is preliminary data.</text>
</comment>
<dbReference type="PANTHER" id="PTHR35869:SF1">
    <property type="entry name" value="OUTER-MEMBRANE LIPOPROTEIN CARRIER PROTEIN"/>
    <property type="match status" value="1"/>
</dbReference>
<reference evidence="1" key="1">
    <citation type="submission" date="2020-04" db="EMBL/GenBank/DDBJ databases">
        <authorList>
            <person name="Zhang T."/>
        </authorList>
    </citation>
    <scope>NUCLEOTIDE SEQUENCE</scope>
    <source>
        <strain evidence="1">HKST-UBA01</strain>
    </source>
</reference>
<dbReference type="PANTHER" id="PTHR35869">
    <property type="entry name" value="OUTER-MEMBRANE LIPOPROTEIN CARRIER PROTEIN"/>
    <property type="match status" value="1"/>
</dbReference>
<name>A0A956M176_UNCEI</name>